<dbReference type="Proteomes" id="UP001277972">
    <property type="component" value="Unassembled WGS sequence"/>
</dbReference>
<keyword evidence="2" id="KW-1185">Reference proteome</keyword>
<accession>A0ACC6M6G8</accession>
<reference evidence="1" key="1">
    <citation type="submission" date="2023-11" db="EMBL/GenBank/DDBJ databases">
        <title>Gracilibacillus pellucida a moderately halophilic bacterium isolated from saline soil in Xinjiang province.</title>
        <authorList>
            <person name="Zhang Z."/>
            <person name="Tan F."/>
            <person name="Wang Y."/>
            <person name="Xia M."/>
        </authorList>
    </citation>
    <scope>NUCLEOTIDE SEQUENCE</scope>
    <source>
        <strain evidence="1">S3-1-1</strain>
    </source>
</reference>
<protein>
    <submittedName>
        <fullName evidence="1">SafA/ExsA family spore coat assembly protein</fullName>
    </submittedName>
</protein>
<evidence type="ECO:0000313" key="1">
    <source>
        <dbReference type="EMBL" id="MDX8046544.1"/>
    </source>
</evidence>
<evidence type="ECO:0000313" key="2">
    <source>
        <dbReference type="Proteomes" id="UP001277972"/>
    </source>
</evidence>
<sequence length="385" mass="44072">MKIHIVQKDETLWKIAQKYGVALDEVIEANPQISNPDLIMPGMKIKVPTVAGSKQQSAHTDKKDQVQPAPENKKDKQEVKPEMPSQMMPVIEEDDDKKWEPLKKEMPSLPIHFNKQPQQHAQPTPTPAPSPSPSQDLKWTQLTNNFETHIHKSPAQPEEEYVEGVEQPAQPEQPSYHQPQPLPYPMPHPQPEAPCYSKDGIPYGTGPVAQHYQMPEGAKSHKQTPSHGVWYQAQQPSTYTHQQEMPYGPNSMPQTQWPPYQPQPMPYQGNQMMPQQQMMPNPMNGNQMMPQQQMMPDPMNGNQMMPQQQMMPDPMNGNQMMPQQQMMPDPTSGNQMMPQQGVPNYPMPQEMPQNMYGMSQMPYQPYPQQPMPYNHKKKKDCGCNN</sequence>
<name>A0ACC6M6G8_9BACI</name>
<comment type="caution">
    <text evidence="1">The sequence shown here is derived from an EMBL/GenBank/DDBJ whole genome shotgun (WGS) entry which is preliminary data.</text>
</comment>
<gene>
    <name evidence="1" type="primary">safA</name>
    <name evidence="1" type="ORF">SH601_11175</name>
</gene>
<dbReference type="EMBL" id="JAWZSR010000006">
    <property type="protein sequence ID" value="MDX8046544.1"/>
    <property type="molecule type" value="Genomic_DNA"/>
</dbReference>
<proteinExistence type="predicted"/>
<organism evidence="1 2">
    <name type="scientific">Gracilibacillus pellucidus</name>
    <dbReference type="NCBI Taxonomy" id="3095368"/>
    <lineage>
        <taxon>Bacteria</taxon>
        <taxon>Bacillati</taxon>
        <taxon>Bacillota</taxon>
        <taxon>Bacilli</taxon>
        <taxon>Bacillales</taxon>
        <taxon>Bacillaceae</taxon>
        <taxon>Gracilibacillus</taxon>
    </lineage>
</organism>